<dbReference type="OrthoDB" id="7322203at2"/>
<feature type="domain" description="Periplasmic binding protein" evidence="5">
    <location>
        <begin position="73"/>
        <end position="325"/>
    </location>
</feature>
<name>A0A2S7J4H8_9HYPH</name>
<keyword evidence="7" id="KW-1185">Reference proteome</keyword>
<feature type="chain" id="PRO_5015511263" evidence="4">
    <location>
        <begin position="20"/>
        <end position="376"/>
    </location>
</feature>
<evidence type="ECO:0000256" key="2">
    <source>
        <dbReference type="ARBA" id="ARBA00007639"/>
    </source>
</evidence>
<dbReference type="InterPro" id="IPR025997">
    <property type="entry name" value="SBP_2_dom"/>
</dbReference>
<comment type="caution">
    <text evidence="6">The sequence shown here is derived from an EMBL/GenBank/DDBJ whole genome shotgun (WGS) entry which is preliminary data.</text>
</comment>
<proteinExistence type="inferred from homology"/>
<accession>A0A2S7J4H8</accession>
<dbReference type="Gene3D" id="3.40.50.2300">
    <property type="match status" value="2"/>
</dbReference>
<dbReference type="GO" id="GO:0030246">
    <property type="term" value="F:carbohydrate binding"/>
    <property type="evidence" value="ECO:0007669"/>
    <property type="project" value="UniProtKB-ARBA"/>
</dbReference>
<evidence type="ECO:0000313" key="7">
    <source>
        <dbReference type="Proteomes" id="UP000238493"/>
    </source>
</evidence>
<protein>
    <submittedName>
        <fullName evidence="6">ABC transporter substrate-binding protein</fullName>
    </submittedName>
</protein>
<evidence type="ECO:0000256" key="1">
    <source>
        <dbReference type="ARBA" id="ARBA00004196"/>
    </source>
</evidence>
<dbReference type="SUPFAM" id="SSF53822">
    <property type="entry name" value="Periplasmic binding protein-like I"/>
    <property type="match status" value="1"/>
</dbReference>
<evidence type="ECO:0000259" key="5">
    <source>
        <dbReference type="Pfam" id="PF13407"/>
    </source>
</evidence>
<dbReference type="CDD" id="cd19996">
    <property type="entry name" value="PBP1_ABC_sugar_binding-like"/>
    <property type="match status" value="1"/>
</dbReference>
<dbReference type="PANTHER" id="PTHR46847">
    <property type="entry name" value="D-ALLOSE-BINDING PERIPLASMIC PROTEIN-RELATED"/>
    <property type="match status" value="1"/>
</dbReference>
<evidence type="ECO:0000256" key="3">
    <source>
        <dbReference type="ARBA" id="ARBA00022729"/>
    </source>
</evidence>
<evidence type="ECO:0000256" key="4">
    <source>
        <dbReference type="SAM" id="SignalP"/>
    </source>
</evidence>
<reference evidence="6 7" key="1">
    <citation type="submission" date="2018-02" db="EMBL/GenBank/DDBJ databases">
        <title>Draft genome sequence of Ochrobactrum oryzae found in Brazil.</title>
        <authorList>
            <person name="Cerdeira L."/>
            <person name="Andrade F."/>
            <person name="Zacariotto T."/>
            <person name="Barbosa B."/>
            <person name="Santos S."/>
            <person name="Cassetari V."/>
            <person name="Lincopan N."/>
        </authorList>
    </citation>
    <scope>NUCLEOTIDE SEQUENCE [LARGE SCALE GENOMIC DNA]</scope>
    <source>
        <strain evidence="6 7">OA447</strain>
    </source>
</reference>
<keyword evidence="3 4" id="KW-0732">Signal</keyword>
<dbReference type="Proteomes" id="UP000238493">
    <property type="component" value="Unassembled WGS sequence"/>
</dbReference>
<gene>
    <name evidence="6" type="ORF">C3731_02565</name>
</gene>
<dbReference type="PANTHER" id="PTHR46847:SF1">
    <property type="entry name" value="D-ALLOSE-BINDING PERIPLASMIC PROTEIN-RELATED"/>
    <property type="match status" value="1"/>
</dbReference>
<dbReference type="InterPro" id="IPR028082">
    <property type="entry name" value="Peripla_BP_I"/>
</dbReference>
<organism evidence="6 7">
    <name type="scientific">Brucella oryzae</name>
    <dbReference type="NCBI Taxonomy" id="335286"/>
    <lineage>
        <taxon>Bacteria</taxon>
        <taxon>Pseudomonadati</taxon>
        <taxon>Pseudomonadota</taxon>
        <taxon>Alphaproteobacteria</taxon>
        <taxon>Hyphomicrobiales</taxon>
        <taxon>Brucellaceae</taxon>
        <taxon>Brucella/Ochrobactrum group</taxon>
        <taxon>Brucella</taxon>
    </lineage>
</organism>
<sequence>MIASVSASLALGLASTAMAQVAGGDAAKELAEQIKLMQTTPNGPADKPWEQWFGSEMKDSNAYAKKGPYRLCFSNAGVGNAWRVTGLTTMQAEVDMHPDLISKFEYADAQGKDDKQISDIQSFLNSGNCDALIVSPNTSAALTPVVEEACKKLPVITFDRSVNTTCPVTAVRSIGGYAWGKAAADYIVENIPMGGKVLVLRTAPGLDIFETRWAAAEQTFNDAGVEIVGTEFVGGDRAKTKATVIDYLSRNGKIDAVWVDLGVVSVAVAEAFEDLGVDYPVITGEDEQDYLQAWQKKGFKGIAPTYPAFQWRTAVLAALNVLQGEPVPSPEWILPQPVITQADLSKYTNEKLPPLHFATCGCESMPGYPERWGGKK</sequence>
<feature type="signal peptide" evidence="4">
    <location>
        <begin position="1"/>
        <end position="19"/>
    </location>
</feature>
<comment type="similarity">
    <text evidence="2">Belongs to the bacterial solute-binding protein 2 family.</text>
</comment>
<evidence type="ECO:0000313" key="6">
    <source>
        <dbReference type="EMBL" id="PQA75120.1"/>
    </source>
</evidence>
<dbReference type="EMBL" id="PTRC01000006">
    <property type="protein sequence ID" value="PQA75120.1"/>
    <property type="molecule type" value="Genomic_DNA"/>
</dbReference>
<dbReference type="GO" id="GO:0030313">
    <property type="term" value="C:cell envelope"/>
    <property type="evidence" value="ECO:0007669"/>
    <property type="project" value="UniProtKB-SubCell"/>
</dbReference>
<dbReference type="AlphaFoldDB" id="A0A2S7J4H8"/>
<comment type="subcellular location">
    <subcellularLocation>
        <location evidence="1">Cell envelope</location>
    </subcellularLocation>
</comment>
<dbReference type="Pfam" id="PF13407">
    <property type="entry name" value="Peripla_BP_4"/>
    <property type="match status" value="1"/>
</dbReference>